<feature type="signal peptide" evidence="10">
    <location>
        <begin position="1"/>
        <end position="21"/>
    </location>
</feature>
<dbReference type="SUPFAM" id="SSF48403">
    <property type="entry name" value="Ankyrin repeat"/>
    <property type="match status" value="1"/>
</dbReference>
<evidence type="ECO:0000256" key="10">
    <source>
        <dbReference type="SAM" id="SignalP"/>
    </source>
</evidence>
<dbReference type="PANTHER" id="PTHR43791:SF28">
    <property type="entry name" value="MAJOR FACILITATOR SUPERFAMILY (MFS) PROFILE DOMAIN-CONTAINING PROTEIN"/>
    <property type="match status" value="1"/>
</dbReference>
<evidence type="ECO:0000256" key="2">
    <source>
        <dbReference type="ARBA" id="ARBA00022448"/>
    </source>
</evidence>
<dbReference type="GO" id="GO:0022857">
    <property type="term" value="F:transmembrane transporter activity"/>
    <property type="evidence" value="ECO:0007669"/>
    <property type="project" value="InterPro"/>
</dbReference>
<evidence type="ECO:0000256" key="7">
    <source>
        <dbReference type="PROSITE-ProRule" id="PRU00023"/>
    </source>
</evidence>
<feature type="repeat" description="ANK" evidence="7">
    <location>
        <begin position="1410"/>
        <end position="1442"/>
    </location>
</feature>
<keyword evidence="5 9" id="KW-0472">Membrane</keyword>
<feature type="transmembrane region" description="Helical" evidence="9">
    <location>
        <begin position="465"/>
        <end position="488"/>
    </location>
</feature>
<accession>A0A8H5TEW3</accession>
<feature type="region of interest" description="Disordered" evidence="8">
    <location>
        <begin position="1903"/>
        <end position="1933"/>
    </location>
</feature>
<dbReference type="InterPro" id="IPR002110">
    <property type="entry name" value="Ankyrin_rpt"/>
</dbReference>
<proteinExistence type="predicted"/>
<feature type="repeat" description="ANK" evidence="7">
    <location>
        <begin position="1299"/>
        <end position="1331"/>
    </location>
</feature>
<feature type="transmembrane region" description="Helical" evidence="9">
    <location>
        <begin position="1746"/>
        <end position="1767"/>
    </location>
</feature>
<dbReference type="InterPro" id="IPR036770">
    <property type="entry name" value="Ankyrin_rpt-contain_sf"/>
</dbReference>
<feature type="transmembrane region" description="Helical" evidence="9">
    <location>
        <begin position="1866"/>
        <end position="1887"/>
    </location>
</feature>
<feature type="compositionally biased region" description="Polar residues" evidence="8">
    <location>
        <begin position="275"/>
        <end position="294"/>
    </location>
</feature>
<feature type="transmembrane region" description="Helical" evidence="9">
    <location>
        <begin position="1642"/>
        <end position="1667"/>
    </location>
</feature>
<feature type="repeat" description="ANK" evidence="7">
    <location>
        <begin position="1160"/>
        <end position="1181"/>
    </location>
</feature>
<dbReference type="SUPFAM" id="SSF103473">
    <property type="entry name" value="MFS general substrate transporter"/>
    <property type="match status" value="1"/>
</dbReference>
<feature type="transmembrane region" description="Helical" evidence="9">
    <location>
        <begin position="1709"/>
        <end position="1726"/>
    </location>
</feature>
<organism evidence="11 12">
    <name type="scientific">Fusarium denticulatum</name>
    <dbReference type="NCBI Taxonomy" id="48507"/>
    <lineage>
        <taxon>Eukaryota</taxon>
        <taxon>Fungi</taxon>
        <taxon>Dikarya</taxon>
        <taxon>Ascomycota</taxon>
        <taxon>Pezizomycotina</taxon>
        <taxon>Sordariomycetes</taxon>
        <taxon>Hypocreomycetidae</taxon>
        <taxon>Hypocreales</taxon>
        <taxon>Nectriaceae</taxon>
        <taxon>Fusarium</taxon>
        <taxon>Fusarium fujikuroi species complex</taxon>
    </lineage>
</organism>
<dbReference type="InterPro" id="IPR036259">
    <property type="entry name" value="MFS_trans_sf"/>
</dbReference>
<keyword evidence="6" id="KW-0325">Glycoprotein</keyword>
<dbReference type="PANTHER" id="PTHR43791">
    <property type="entry name" value="PERMEASE-RELATED"/>
    <property type="match status" value="1"/>
</dbReference>
<feature type="transmembrane region" description="Helical" evidence="9">
    <location>
        <begin position="1774"/>
        <end position="1794"/>
    </location>
</feature>
<reference evidence="11 12" key="1">
    <citation type="submission" date="2020-05" db="EMBL/GenBank/DDBJ databases">
        <title>Identification and distribution of gene clusters putatively required for synthesis of sphingolipid metabolism inhibitors in phylogenetically diverse species of the filamentous fungus Fusarium.</title>
        <authorList>
            <person name="Kim H.-S."/>
            <person name="Busman M."/>
            <person name="Brown D.W."/>
            <person name="Divon H."/>
            <person name="Uhlig S."/>
            <person name="Proctor R.H."/>
        </authorList>
    </citation>
    <scope>NUCLEOTIDE SEQUENCE [LARGE SCALE GENOMIC DNA]</scope>
    <source>
        <strain evidence="11 12">NRRL 25311</strain>
    </source>
</reference>
<dbReference type="InterPro" id="IPR011701">
    <property type="entry name" value="MFS"/>
</dbReference>
<evidence type="ECO:0000256" key="4">
    <source>
        <dbReference type="ARBA" id="ARBA00022989"/>
    </source>
</evidence>
<feature type="compositionally biased region" description="Basic and acidic residues" evidence="8">
    <location>
        <begin position="250"/>
        <end position="274"/>
    </location>
</feature>
<feature type="transmembrane region" description="Helical" evidence="9">
    <location>
        <begin position="375"/>
        <end position="398"/>
    </location>
</feature>
<evidence type="ECO:0000256" key="8">
    <source>
        <dbReference type="SAM" id="MobiDB-lite"/>
    </source>
</evidence>
<comment type="caution">
    <text evidence="11">The sequence shown here is derived from an EMBL/GenBank/DDBJ whole genome shotgun (WGS) entry which is preliminary data.</text>
</comment>
<dbReference type="PRINTS" id="PR01415">
    <property type="entry name" value="ANKYRIN"/>
</dbReference>
<evidence type="ECO:0000256" key="3">
    <source>
        <dbReference type="ARBA" id="ARBA00022692"/>
    </source>
</evidence>
<evidence type="ECO:0000313" key="11">
    <source>
        <dbReference type="EMBL" id="KAF5668308.1"/>
    </source>
</evidence>
<feature type="transmembrane region" description="Helical" evidence="9">
    <location>
        <begin position="1832"/>
        <end position="1854"/>
    </location>
</feature>
<feature type="region of interest" description="Disordered" evidence="8">
    <location>
        <begin position="178"/>
        <end position="215"/>
    </location>
</feature>
<keyword evidence="10" id="KW-0732">Signal</keyword>
<feature type="chain" id="PRO_5034424613" evidence="10">
    <location>
        <begin position="22"/>
        <end position="1933"/>
    </location>
</feature>
<evidence type="ECO:0000313" key="12">
    <source>
        <dbReference type="Proteomes" id="UP000562682"/>
    </source>
</evidence>
<sequence>MFQLIQWKIIALMTPILCVRADSLDDFTNNLFTDLGPILALFGERVTMQFMSQALGWADCLVLAMAPLGIITILVSAIRVGGPPWLKAVIGRAKESTAAAEMELMSSTSREVCELYNGDGIVRCQGVAPVWEYICIFPKGFTNRKAGTKLELRYMTMEAAVHKEKLLKEHKGNNKIFQYFSRNDSPSRNNKTTVDQTTRNLNATENPKHDAKNFQGKTLQRLIALARNRFSETKHSGEQEEADQISLPAIHDEEHGCGDHRSLRPTSDEDHEQHGTNSPQQQNRGSQSRPTMEEQQGEETQAKPKEYLTVIRDISPNAPNISLNLQNSQPRTGIRVIAVIGTLLQAGVLVFFSIITYYHKVRPDFQKDDKAVAPYAFPLAAAGTVLLVSGLFLCALVVEGSTEEIQYKANDGTEFHILWIQQGQTVNDQVFESYATRPAHPSTTITKSFRSNDLRASLEDGWSSGFLNLITIVGVAIGLLGFFLQFIGLRAMNSVASLAQLGAIGIMTICRALIRPGYARSFRRVKLLPDFELDWLAHELEENSNPPVDQAAQEQLSNVTNATETGERHVTPGRWAVATGWNSRNGLKPLQEFSEKKDLSYAQELMEARREVCKLANFQSKASEEAIKLALAIEDALGILFPDGPGQDSKENSIDNDYYSDSDNNSESEGFRNRSKNHENVKHGDCLGFRWFINVIRDGPASSDGSREETESDVWLDLRYTRDGWGVLADSLDAVLSLWTYTSQGQKALGESEDEKVDTDGVGKENDIWLRRKAPHTNLRLFGPGDANLEPQVLQDIEWWAPESFRCLSRAKRLATGDSALETGGFKAYPESRVVGHALLIPEIGSQTQEIYFKLCQPDMKPESSLEIDDFIIAVEGQDPLVHLYAKDLLFSFMCSAAKRAGIVARGKVELRRTTPIHQEDETFKFLWNQELAELAERFRHLGFGPGHEIWIGVIAAFSMADNLPFPSAWFESVALKAADAIKAQRFQVAFDTYKTFWNSTQRYTWGKNAIREHALAFLVVAWNDLKLQHGLDDTFSKQCLEDDLEALIKTSVAETDFFSYLERLLEWQKHSLVNPLANSIKVRDLPKPYPPLFRINKCHKMVVENQRRHNIPFSRLEYVLAQKDICGCNPLHHAAMKGRADIIGLGFRNRYAADARDCHGYTPLHYACLRGHTESVRSLLLNNRYPNIQAFDGSYPMHLAAEGGSAETLGVLIHWTRLPENADIGKAIWRLKDHNGRLPVHRAVLRSNEEGIKTLNVNIDEADISGWTSLHLAILSCEPRLVRIVYNLSTDKNKPDAQGFTALALAMENSKWKAARVLIKAGADLNARNWMGRDALELAVKNGGDLDLIQLLLQRGARSTLSRSVSDHAPSAIHRAALYGRSEDIMEALLNNLRGSPGFYKTINHIDNSEGTPLHYAAYRRHEEAVRILLGSGANPHLLNNKGLNPLQVLTESARYQDTSNKKLQVLIEILLGRVTTSVEMGVVAVLKKNKVGAVVVSVFDWYPSKYPKEERRLLRKLDLAILVFGSLSFFCRFLGQQNITNAYVSGMREDLNAFGNELNYYVVAYNTAWQLYILRALTGFLEASSFGGTHLILGSWFKNEELFKRAGVWFMGNSLGSMFSGYLQAAAYRNLNGVFGRAGWRWLFIVQGIITLPLAFLGFVVWPGLPTSPRRWYMTEEEHALALKRIPTVEKEGITWKTFKYTLSRPMWWICVSCYIFLCQAHYWTGYMALWLRHAGYSIELVNILPTFIDLLRAISSWLGTTLAGCLSLRGLWTFQASFVFFACIVLSIWTVPDGLKFVAFYFGGFSGMASPILYSWVNSTLKENYGERGLIISSMMTLGFCNQIWIPLFTFPTVEAPRFPNGYPAATVFEFTMWAILMGGVWYMKRWKTRHPDLEMRLAEPGSLSPASESESGDTGRPGTKPTDEHVRSI</sequence>
<feature type="compositionally biased region" description="Polar residues" evidence="8">
    <location>
        <begin position="180"/>
        <end position="205"/>
    </location>
</feature>
<protein>
    <submittedName>
        <fullName evidence="11">Transporter</fullName>
    </submittedName>
</protein>
<dbReference type="Gene3D" id="1.20.1250.20">
    <property type="entry name" value="MFS general substrate transporter like domains"/>
    <property type="match status" value="1"/>
</dbReference>
<dbReference type="GO" id="GO:0016020">
    <property type="term" value="C:membrane"/>
    <property type="evidence" value="ECO:0007669"/>
    <property type="project" value="UniProtKB-SubCell"/>
</dbReference>
<feature type="transmembrane region" description="Helical" evidence="9">
    <location>
        <begin position="54"/>
        <end position="78"/>
    </location>
</feature>
<feature type="region of interest" description="Disordered" evidence="8">
    <location>
        <begin position="231"/>
        <end position="305"/>
    </location>
</feature>
<comment type="subcellular location">
    <subcellularLocation>
        <location evidence="1">Membrane</location>
        <topology evidence="1">Multi-pass membrane protein</topology>
    </subcellularLocation>
</comment>
<feature type="transmembrane region" description="Helical" evidence="9">
    <location>
        <begin position="336"/>
        <end position="355"/>
    </location>
</feature>
<name>A0A8H5TEW3_9HYPO</name>
<feature type="transmembrane region" description="Helical" evidence="9">
    <location>
        <begin position="1800"/>
        <end position="1820"/>
    </location>
</feature>
<keyword evidence="12" id="KW-1185">Reference proteome</keyword>
<evidence type="ECO:0000256" key="6">
    <source>
        <dbReference type="ARBA" id="ARBA00023180"/>
    </source>
</evidence>
<gene>
    <name evidence="11" type="ORF">FDENT_11924</name>
</gene>
<dbReference type="Pfam" id="PF12796">
    <property type="entry name" value="Ank_2"/>
    <property type="match status" value="3"/>
</dbReference>
<feature type="repeat" description="ANK" evidence="7">
    <location>
        <begin position="1332"/>
        <end position="1365"/>
    </location>
</feature>
<dbReference type="PROSITE" id="PS50088">
    <property type="entry name" value="ANK_REPEAT"/>
    <property type="match status" value="4"/>
</dbReference>
<evidence type="ECO:0000256" key="5">
    <source>
        <dbReference type="ARBA" id="ARBA00023136"/>
    </source>
</evidence>
<feature type="region of interest" description="Disordered" evidence="8">
    <location>
        <begin position="644"/>
        <end position="677"/>
    </location>
</feature>
<keyword evidence="2" id="KW-0813">Transport</keyword>
<dbReference type="Pfam" id="PF07690">
    <property type="entry name" value="MFS_1"/>
    <property type="match status" value="1"/>
</dbReference>
<evidence type="ECO:0000256" key="9">
    <source>
        <dbReference type="SAM" id="Phobius"/>
    </source>
</evidence>
<dbReference type="Gene3D" id="1.25.40.20">
    <property type="entry name" value="Ankyrin repeat-containing domain"/>
    <property type="match status" value="2"/>
</dbReference>
<dbReference type="PROSITE" id="PS50297">
    <property type="entry name" value="ANK_REP_REGION"/>
    <property type="match status" value="3"/>
</dbReference>
<keyword evidence="3 9" id="KW-0812">Transmembrane</keyword>
<feature type="transmembrane region" description="Helical" evidence="9">
    <location>
        <begin position="1574"/>
        <end position="1596"/>
    </location>
</feature>
<dbReference type="SMART" id="SM00248">
    <property type="entry name" value="ANK"/>
    <property type="match status" value="10"/>
</dbReference>
<dbReference type="EMBL" id="JAAOAK010000394">
    <property type="protein sequence ID" value="KAF5668308.1"/>
    <property type="molecule type" value="Genomic_DNA"/>
</dbReference>
<keyword evidence="4 9" id="KW-1133">Transmembrane helix</keyword>
<evidence type="ECO:0000256" key="1">
    <source>
        <dbReference type="ARBA" id="ARBA00004141"/>
    </source>
</evidence>
<dbReference type="Proteomes" id="UP000562682">
    <property type="component" value="Unassembled WGS sequence"/>
</dbReference>
<feature type="transmembrane region" description="Helical" evidence="9">
    <location>
        <begin position="1608"/>
        <end position="1630"/>
    </location>
</feature>
<keyword evidence="7" id="KW-0040">ANK repeat</keyword>